<dbReference type="Proteomes" id="UP000178082">
    <property type="component" value="Unassembled WGS sequence"/>
</dbReference>
<reference evidence="1 2" key="1">
    <citation type="journal article" date="2016" name="Nat. Commun.">
        <title>Thousands of microbial genomes shed light on interconnected biogeochemical processes in an aquifer system.</title>
        <authorList>
            <person name="Anantharaman K."/>
            <person name="Brown C.T."/>
            <person name="Hug L.A."/>
            <person name="Sharon I."/>
            <person name="Castelle C.J."/>
            <person name="Probst A.J."/>
            <person name="Thomas B.C."/>
            <person name="Singh A."/>
            <person name="Wilkins M.J."/>
            <person name="Karaoz U."/>
            <person name="Brodie E.L."/>
            <person name="Williams K.H."/>
            <person name="Hubbard S.S."/>
            <person name="Banfield J.F."/>
        </authorList>
    </citation>
    <scope>NUCLEOTIDE SEQUENCE [LARGE SCALE GENOMIC DNA]</scope>
</reference>
<dbReference type="SUPFAM" id="SSF46689">
    <property type="entry name" value="Homeodomain-like"/>
    <property type="match status" value="1"/>
</dbReference>
<dbReference type="AlphaFoldDB" id="A0A1F7SFB5"/>
<name>A0A1F7SFB5_9BACT</name>
<dbReference type="Gene3D" id="1.10.10.10">
    <property type="entry name" value="Winged helix-like DNA-binding domain superfamily/Winged helix DNA-binding domain"/>
    <property type="match status" value="1"/>
</dbReference>
<evidence type="ECO:0000313" key="2">
    <source>
        <dbReference type="Proteomes" id="UP000178082"/>
    </source>
</evidence>
<proteinExistence type="predicted"/>
<evidence type="ECO:0000313" key="1">
    <source>
        <dbReference type="EMBL" id="OGL52496.1"/>
    </source>
</evidence>
<gene>
    <name evidence="1" type="ORF">A3G31_10945</name>
</gene>
<dbReference type="STRING" id="1817883.A3G31_10945"/>
<organism evidence="1 2">
    <name type="scientific">Candidatus Schekmanbacteria bacterium RIFCSPLOWO2_12_FULL_38_15</name>
    <dbReference type="NCBI Taxonomy" id="1817883"/>
    <lineage>
        <taxon>Bacteria</taxon>
        <taxon>Candidatus Schekmaniibacteriota</taxon>
    </lineage>
</organism>
<dbReference type="PANTHER" id="PTHR34849:SF3">
    <property type="entry name" value="SSR2962 PROTEIN"/>
    <property type="match status" value="1"/>
</dbReference>
<sequence>MNFKFIESKPGVCGGKPCFAGTRIPVHIILEMMGAGDTIEDILKAYPQLTKEHILEGIRFAAELLNYEEATIT</sequence>
<dbReference type="InterPro" id="IPR009057">
    <property type="entry name" value="Homeodomain-like_sf"/>
</dbReference>
<dbReference type="Pfam" id="PF04255">
    <property type="entry name" value="DUF433"/>
    <property type="match status" value="1"/>
</dbReference>
<comment type="caution">
    <text evidence="1">The sequence shown here is derived from an EMBL/GenBank/DDBJ whole genome shotgun (WGS) entry which is preliminary data.</text>
</comment>
<dbReference type="InterPro" id="IPR036388">
    <property type="entry name" value="WH-like_DNA-bd_sf"/>
</dbReference>
<accession>A0A1F7SFB5</accession>
<dbReference type="EMBL" id="MGDI01000031">
    <property type="protein sequence ID" value="OGL52496.1"/>
    <property type="molecule type" value="Genomic_DNA"/>
</dbReference>
<protein>
    <submittedName>
        <fullName evidence="1">Antitoxin</fullName>
    </submittedName>
</protein>
<dbReference type="InterPro" id="IPR007367">
    <property type="entry name" value="DUF433"/>
</dbReference>
<dbReference type="PANTHER" id="PTHR34849">
    <property type="entry name" value="SSL5025 PROTEIN"/>
    <property type="match status" value="1"/>
</dbReference>